<reference evidence="3 4" key="1">
    <citation type="submission" date="2016-10" db="EMBL/GenBank/DDBJ databases">
        <authorList>
            <person name="de Groot N.N."/>
        </authorList>
    </citation>
    <scope>NUCLEOTIDE SEQUENCE [LARGE SCALE GENOMIC DNA]</scope>
    <source>
        <strain evidence="3 4">MP1X4</strain>
    </source>
</reference>
<dbReference type="Proteomes" id="UP000199679">
    <property type="component" value="Chromosome I"/>
</dbReference>
<gene>
    <name evidence="3" type="ORF">SAMN05216490_4572</name>
</gene>
<dbReference type="Gene3D" id="2.60.40.1120">
    <property type="entry name" value="Carboxypeptidase-like, regulatory domain"/>
    <property type="match status" value="1"/>
</dbReference>
<dbReference type="GO" id="GO:0030246">
    <property type="term" value="F:carbohydrate binding"/>
    <property type="evidence" value="ECO:0007669"/>
    <property type="project" value="InterPro"/>
</dbReference>
<keyword evidence="1" id="KW-0732">Signal</keyword>
<accession>A0A1H2C2H6</accession>
<proteinExistence type="predicted"/>
<protein>
    <submittedName>
        <fullName evidence="3">Ig-like domain-containing protein</fullName>
    </submittedName>
</protein>
<dbReference type="Pfam" id="PF13205">
    <property type="entry name" value="Big_5"/>
    <property type="match status" value="1"/>
</dbReference>
<dbReference type="InterPro" id="IPR013784">
    <property type="entry name" value="Carb-bd-like_fold"/>
</dbReference>
<name>A0A1H2C2H6_MUCMA</name>
<keyword evidence="4" id="KW-1185">Reference proteome</keyword>
<dbReference type="SUPFAM" id="SSF49452">
    <property type="entry name" value="Starch-binding domain-like"/>
    <property type="match status" value="1"/>
</dbReference>
<dbReference type="STRING" id="652787.SAMN05216490_4572"/>
<dbReference type="AlphaFoldDB" id="A0A1H2C2H6"/>
<evidence type="ECO:0000313" key="3">
    <source>
        <dbReference type="EMBL" id="SDT64738.1"/>
    </source>
</evidence>
<dbReference type="InterPro" id="IPR032812">
    <property type="entry name" value="SbsA_Ig"/>
</dbReference>
<evidence type="ECO:0000259" key="2">
    <source>
        <dbReference type="Pfam" id="PF13205"/>
    </source>
</evidence>
<dbReference type="EMBL" id="LT629740">
    <property type="protein sequence ID" value="SDT64738.1"/>
    <property type="molecule type" value="Genomic_DNA"/>
</dbReference>
<organism evidence="3 4">
    <name type="scientific">Mucilaginibacter mallensis</name>
    <dbReference type="NCBI Taxonomy" id="652787"/>
    <lineage>
        <taxon>Bacteria</taxon>
        <taxon>Pseudomonadati</taxon>
        <taxon>Bacteroidota</taxon>
        <taxon>Sphingobacteriia</taxon>
        <taxon>Sphingobacteriales</taxon>
        <taxon>Sphingobacteriaceae</taxon>
        <taxon>Mucilaginibacter</taxon>
    </lineage>
</organism>
<feature type="domain" description="SbsA Ig-like" evidence="2">
    <location>
        <begin position="37"/>
        <end position="136"/>
    </location>
</feature>
<dbReference type="OrthoDB" id="9809989at2"/>
<dbReference type="PROSITE" id="PS51257">
    <property type="entry name" value="PROKAR_LIPOPROTEIN"/>
    <property type="match status" value="1"/>
</dbReference>
<sequence length="546" mass="62794">MLNKRDLFFYKNLLFVAIVLMIFGCASQQLPHGGPKDVTPPRLVKATPPNMTRHFAAKTVRLDFDEYFKLNNQFTEISMSPVQDKQPEFKIKDKSLVINFKDTLQKNTTYVINFGKAIQDVNEGNTLKNFTYVFSTGPHIDSLSVSGNVTNSLTQQREKDVTVMLFPMDKDSVYFGKKKPTIYATTDTAGNFSLNNLHDGDYTIYALKESAPDRIYDKDDELIAFLKKPIHLYSDTSDIKLSLFQQDPQKFRMVEKKFDQDGKLFMVFNKKLTNPSLKVIYPPTFDNLKIVEFSKTNDTAKLYMKNMDFDSLSVAVLDNGKPIDTVTKEKGRKETFKKDFTFVLSSGANNKLKPYTDLLITSTAPIDNIDESQITLSEDSTSVAFNLVKDTSGTRKFTMKYHWKQDAKYIVDFEPGAFTSIYGQKNIRFVKSFTIDKAENYSTLTLHVTVPDTSKQYIVQFYQDNKNILNSYPISKNGNIVYKNYLTGKYHIRVIYDSNRNGKWDTGNVKKRLYPENIWIDPTEITLRPNWDAEDKLDIPREVVVQ</sequence>
<evidence type="ECO:0000256" key="1">
    <source>
        <dbReference type="ARBA" id="ARBA00022729"/>
    </source>
</evidence>
<evidence type="ECO:0000313" key="4">
    <source>
        <dbReference type="Proteomes" id="UP000199679"/>
    </source>
</evidence>